<evidence type="ECO:0000313" key="3">
    <source>
        <dbReference type="EMBL" id="GEU49910.1"/>
    </source>
</evidence>
<keyword evidence="1" id="KW-0040">ANK repeat</keyword>
<gene>
    <name evidence="3" type="ORF">Tci_021888</name>
</gene>
<feature type="region of interest" description="Disordered" evidence="2">
    <location>
        <begin position="256"/>
        <end position="302"/>
    </location>
</feature>
<sequence>MAQHVIPAAQLVPKYQPIGKCNNYDVLQSIPCSPECKIVRKILLHHPLSYALTVTVNVHAVYLQQFWRTVSKVPNTKDMIKFLLNTEQFVYTMDMFCVTLNLPVETPEKHFVTPANIQTIKAFMNKVGYQGIVDKLFHAVVNRTNIDYAALLWWDFMNNVFQKKEAIQYPRFIKLIIADLMKKFSNIPKRVEEDYHSIKDDVLLVSVYTTRNVLVGGMLIPNAFLTAEIRETDDFKEYETVFMKIDVLMEQPQLVVSTQGTHRSTPRAIRSPTLTTSPQEKKRKQSAKESKKRDDNLGSLEIRTEKTQTMIPTPPSSLRKILSSDKKRQGYMIQNMERKCVTTKQFWKTHKQVNQVLHQGVSQLAEKATEDLIESNLKPCIATTIIEDRDTFRSEDDAPPEREKRVKRLRLRKVQSLQGVLRLRIQLKIQLLIKEKKFILSLHKIHAEPFLEVDLEEKMNRWVRKEFQTFNEDVRLLIQHWKDSWHKRVYKQNQRRVRSLIYLNSKDERWVMYLTETMKFCDATLENGLKEVKLKIFQLEPWRKPPLLDELDRDILRAFEREITKQLSHREQMRRWEYFMTERPILPTMKRLGDDLLPHKLLKRGLDANESDNNGRTIMHIAASKGNNNCVLLPLDFGVYLNSRVADLSLAEKIRYDCDIKATNIILLGLPVNIYTLINHFQTAKEIWDRIKELIEGTELTLQEELHRIQELKLLFKMAKLLFITFKDVSLKGEDHITKQCTIKKRVKDAEWFKEKILLAQAQKACIILHEDQQDFLADRLEEIDDCDDLQLHTTSNFKADHVDGYDSDCDDEVTNCAIDAVVIRDFYKKFYNSIGRVPNRCSSSIGKT</sequence>
<dbReference type="PROSITE" id="PS50088">
    <property type="entry name" value="ANK_REPEAT"/>
    <property type="match status" value="1"/>
</dbReference>
<dbReference type="SUPFAM" id="SSF48403">
    <property type="entry name" value="Ankyrin repeat"/>
    <property type="match status" value="1"/>
</dbReference>
<keyword evidence="3" id="KW-0407">Ion channel</keyword>
<reference evidence="3" key="1">
    <citation type="journal article" date="2019" name="Sci. Rep.">
        <title>Draft genome of Tanacetum cinerariifolium, the natural source of mosquito coil.</title>
        <authorList>
            <person name="Yamashiro T."/>
            <person name="Shiraishi A."/>
            <person name="Satake H."/>
            <person name="Nakayama K."/>
        </authorList>
    </citation>
    <scope>NUCLEOTIDE SEQUENCE</scope>
</reference>
<dbReference type="GO" id="GO:0034220">
    <property type="term" value="P:monoatomic ion transmembrane transport"/>
    <property type="evidence" value="ECO:0007669"/>
    <property type="project" value="UniProtKB-KW"/>
</dbReference>
<name>A0A6L2KMC4_TANCI</name>
<dbReference type="InterPro" id="IPR036770">
    <property type="entry name" value="Ankyrin_rpt-contain_sf"/>
</dbReference>
<feature type="compositionally biased region" description="Basic and acidic residues" evidence="2">
    <location>
        <begin position="286"/>
        <end position="302"/>
    </location>
</feature>
<dbReference type="EMBL" id="BKCJ010002635">
    <property type="protein sequence ID" value="GEU49910.1"/>
    <property type="molecule type" value="Genomic_DNA"/>
</dbReference>
<proteinExistence type="predicted"/>
<comment type="caution">
    <text evidence="3">The sequence shown here is derived from an EMBL/GenBank/DDBJ whole genome shotgun (WGS) entry which is preliminary data.</text>
</comment>
<evidence type="ECO:0000256" key="2">
    <source>
        <dbReference type="SAM" id="MobiDB-lite"/>
    </source>
</evidence>
<dbReference type="Gene3D" id="1.25.40.20">
    <property type="entry name" value="Ankyrin repeat-containing domain"/>
    <property type="match status" value="1"/>
</dbReference>
<dbReference type="AlphaFoldDB" id="A0A6L2KMC4"/>
<organism evidence="3">
    <name type="scientific">Tanacetum cinerariifolium</name>
    <name type="common">Dalmatian daisy</name>
    <name type="synonym">Chrysanthemum cinerariifolium</name>
    <dbReference type="NCBI Taxonomy" id="118510"/>
    <lineage>
        <taxon>Eukaryota</taxon>
        <taxon>Viridiplantae</taxon>
        <taxon>Streptophyta</taxon>
        <taxon>Embryophyta</taxon>
        <taxon>Tracheophyta</taxon>
        <taxon>Spermatophyta</taxon>
        <taxon>Magnoliopsida</taxon>
        <taxon>eudicotyledons</taxon>
        <taxon>Gunneridae</taxon>
        <taxon>Pentapetalae</taxon>
        <taxon>asterids</taxon>
        <taxon>campanulids</taxon>
        <taxon>Asterales</taxon>
        <taxon>Asteraceae</taxon>
        <taxon>Asteroideae</taxon>
        <taxon>Anthemideae</taxon>
        <taxon>Anthemidinae</taxon>
        <taxon>Tanacetum</taxon>
    </lineage>
</organism>
<keyword evidence="3" id="KW-0813">Transport</keyword>
<feature type="repeat" description="ANK" evidence="1">
    <location>
        <begin position="614"/>
        <end position="646"/>
    </location>
</feature>
<accession>A0A6L2KMC4</accession>
<protein>
    <submittedName>
        <fullName evidence="3">Potassium channel AKT1-like</fullName>
    </submittedName>
</protein>
<keyword evidence="3" id="KW-0406">Ion transport</keyword>
<dbReference type="InterPro" id="IPR002110">
    <property type="entry name" value="Ankyrin_rpt"/>
</dbReference>
<evidence type="ECO:0000256" key="1">
    <source>
        <dbReference type="PROSITE-ProRule" id="PRU00023"/>
    </source>
</evidence>